<accession>A0A540VEA0</accession>
<evidence type="ECO:0000256" key="9">
    <source>
        <dbReference type="ARBA" id="ARBA00047715"/>
    </source>
</evidence>
<evidence type="ECO:0000256" key="11">
    <source>
        <dbReference type="RuleBase" id="RU003693"/>
    </source>
</evidence>
<protein>
    <recommendedName>
        <fullName evidence="11">8-amino-7-ketopelargonate synthase</fullName>
        <ecNumber evidence="11">2.3.1.47</ecNumber>
    </recommendedName>
</protein>
<evidence type="ECO:0000256" key="5">
    <source>
        <dbReference type="ARBA" id="ARBA00022679"/>
    </source>
</evidence>
<keyword evidence="8 13" id="KW-0012">Acyltransferase</keyword>
<dbReference type="InterPro" id="IPR050087">
    <property type="entry name" value="AON_synthase_class-II"/>
</dbReference>
<dbReference type="GO" id="GO:0008710">
    <property type="term" value="F:8-amino-7-oxononanoate synthase activity"/>
    <property type="evidence" value="ECO:0007669"/>
    <property type="project" value="UniProtKB-UniRule"/>
</dbReference>
<dbReference type="EC" id="2.3.1.47" evidence="11"/>
<dbReference type="Pfam" id="PF00155">
    <property type="entry name" value="Aminotran_1_2"/>
    <property type="match status" value="1"/>
</dbReference>
<evidence type="ECO:0000256" key="4">
    <source>
        <dbReference type="ARBA" id="ARBA00011738"/>
    </source>
</evidence>
<evidence type="ECO:0000313" key="14">
    <source>
        <dbReference type="Proteomes" id="UP000317371"/>
    </source>
</evidence>
<dbReference type="FunFam" id="3.40.640.10:FF:000006">
    <property type="entry name" value="5-aminolevulinate synthase, mitochondrial"/>
    <property type="match status" value="1"/>
</dbReference>
<dbReference type="OrthoDB" id="9807157at2"/>
<dbReference type="NCBIfam" id="TIGR01825">
    <property type="entry name" value="gly_Cac_T_rel"/>
    <property type="match status" value="1"/>
</dbReference>
<comment type="function">
    <text evidence="11">Catalyzes the decarboxylative condensation of pimeloyl-[acyl-carrier protein] and L-alanine to produce 8-amino-7-oxononanoate (AON), [acyl-carrier protein], and carbon dioxide.</text>
</comment>
<comment type="pathway">
    <text evidence="2 11">Cofactor biosynthesis; biotin biosynthesis.</text>
</comment>
<dbReference type="GO" id="GO:0005737">
    <property type="term" value="C:cytoplasm"/>
    <property type="evidence" value="ECO:0007669"/>
    <property type="project" value="UniProtKB-ARBA"/>
</dbReference>
<dbReference type="InterPro" id="IPR015421">
    <property type="entry name" value="PyrdxlP-dep_Trfase_major"/>
</dbReference>
<sequence length="395" mass="42932">MADETLRWIETEMARLQEAGLLTTIRTIESPMDARVIIDGRELLNFCANNYLGLANHPRLRRAAKDAIDRYGIGPGAVRTIAGTMSLHVALEERLAAFKRAEACITFQSGFMANLATIPALVGRGDVIFSDELNHASIIDACRLSRAEVVRYAHCDVDDLRRKVEQVPASGRRLIVTDGVFSMDGDIAPLPAICEIAEAHGAILMVDDAHGEGVLGEGGRGIVDHFGLHGRVQVEVGTLSKAFGVVGGLVAGSRLVVEWLRQRGRPFLFSSAMTVPDVAACLEAVQVLEESTELVDRLWENARFFKAEMQRLGFDIGHSQTPIVPVMLGEAPLAQHFSRRLFEEGLFATAISYPTVPMGKARIRVMNSAAHSRADLEEALAIFARVGRELGVIGG</sequence>
<dbReference type="FunCoup" id="A0A540VEA0">
    <property type="interactions" value="369"/>
</dbReference>
<dbReference type="AlphaFoldDB" id="A0A540VEA0"/>
<keyword evidence="5 11" id="KW-0808">Transferase</keyword>
<dbReference type="EMBL" id="VIGC01000017">
    <property type="protein sequence ID" value="TQE95088.1"/>
    <property type="molecule type" value="Genomic_DNA"/>
</dbReference>
<evidence type="ECO:0000256" key="1">
    <source>
        <dbReference type="ARBA" id="ARBA00001933"/>
    </source>
</evidence>
<evidence type="ECO:0000256" key="10">
    <source>
        <dbReference type="PIRSR" id="PIRSR604723-51"/>
    </source>
</evidence>
<dbReference type="InterPro" id="IPR004839">
    <property type="entry name" value="Aminotransferase_I/II_large"/>
</dbReference>
<dbReference type="NCBIfam" id="TIGR00858">
    <property type="entry name" value="bioF"/>
    <property type="match status" value="1"/>
</dbReference>
<evidence type="ECO:0000256" key="7">
    <source>
        <dbReference type="ARBA" id="ARBA00022898"/>
    </source>
</evidence>
<evidence type="ECO:0000256" key="8">
    <source>
        <dbReference type="ARBA" id="ARBA00023315"/>
    </source>
</evidence>
<dbReference type="GO" id="GO:0030170">
    <property type="term" value="F:pyridoxal phosphate binding"/>
    <property type="evidence" value="ECO:0007669"/>
    <property type="project" value="InterPro"/>
</dbReference>
<keyword evidence="7 10" id="KW-0663">Pyridoxal phosphate</keyword>
<evidence type="ECO:0000256" key="2">
    <source>
        <dbReference type="ARBA" id="ARBA00004746"/>
    </source>
</evidence>
<dbReference type="InterPro" id="IPR015424">
    <property type="entry name" value="PyrdxlP-dep_Trfase"/>
</dbReference>
<evidence type="ECO:0000259" key="12">
    <source>
        <dbReference type="Pfam" id="PF00155"/>
    </source>
</evidence>
<dbReference type="InterPro" id="IPR004723">
    <property type="entry name" value="AONS_Archaea/Proteobacteria"/>
</dbReference>
<evidence type="ECO:0000313" key="13">
    <source>
        <dbReference type="EMBL" id="TQE95088.1"/>
    </source>
</evidence>
<comment type="catalytic activity">
    <reaction evidence="9 11">
        <text>6-carboxyhexanoyl-[ACP] + L-alanine + H(+) = (8S)-8-amino-7-oxononanoate + holo-[ACP] + CO2</text>
        <dbReference type="Rhea" id="RHEA:42288"/>
        <dbReference type="Rhea" id="RHEA-COMP:9685"/>
        <dbReference type="Rhea" id="RHEA-COMP:9955"/>
        <dbReference type="ChEBI" id="CHEBI:15378"/>
        <dbReference type="ChEBI" id="CHEBI:16526"/>
        <dbReference type="ChEBI" id="CHEBI:57972"/>
        <dbReference type="ChEBI" id="CHEBI:64479"/>
        <dbReference type="ChEBI" id="CHEBI:78846"/>
        <dbReference type="ChEBI" id="CHEBI:149468"/>
        <dbReference type="EC" id="2.3.1.47"/>
    </reaction>
</comment>
<dbReference type="NCBIfam" id="NF005394">
    <property type="entry name" value="PRK06939.1"/>
    <property type="match status" value="1"/>
</dbReference>
<dbReference type="GO" id="GO:0009102">
    <property type="term" value="P:biotin biosynthetic process"/>
    <property type="evidence" value="ECO:0007669"/>
    <property type="project" value="UniProtKB-UniRule"/>
</dbReference>
<evidence type="ECO:0000256" key="6">
    <source>
        <dbReference type="ARBA" id="ARBA00022756"/>
    </source>
</evidence>
<dbReference type="InterPro" id="IPR015422">
    <property type="entry name" value="PyrdxlP-dep_Trfase_small"/>
</dbReference>
<name>A0A540VEA0_9CHLR</name>
<dbReference type="InParanoid" id="A0A540VEA0"/>
<dbReference type="PANTHER" id="PTHR13693:SF3">
    <property type="entry name" value="LD36009P"/>
    <property type="match status" value="1"/>
</dbReference>
<comment type="cofactor">
    <cofactor evidence="1 10 11">
        <name>pyridoxal 5'-phosphate</name>
        <dbReference type="ChEBI" id="CHEBI:597326"/>
    </cofactor>
</comment>
<comment type="caution">
    <text evidence="13">The sequence shown here is derived from an EMBL/GenBank/DDBJ whole genome shotgun (WGS) entry which is preliminary data.</text>
</comment>
<dbReference type="InterPro" id="IPR010962">
    <property type="entry name" value="AONS_Archaea/Firmicutes"/>
</dbReference>
<keyword evidence="14" id="KW-1185">Reference proteome</keyword>
<evidence type="ECO:0000256" key="3">
    <source>
        <dbReference type="ARBA" id="ARBA00010008"/>
    </source>
</evidence>
<dbReference type="SUPFAM" id="SSF53383">
    <property type="entry name" value="PLP-dependent transferases"/>
    <property type="match status" value="1"/>
</dbReference>
<dbReference type="InterPro" id="IPR001917">
    <property type="entry name" value="Aminotrans_II_pyridoxalP_BS"/>
</dbReference>
<reference evidence="13 14" key="1">
    <citation type="submission" date="2019-06" db="EMBL/GenBank/DDBJ databases">
        <title>Genome sequence of Litorilinea aerophila BAA-2444.</title>
        <authorList>
            <person name="Maclea K.S."/>
            <person name="Maurais E.G."/>
            <person name="Iannazzi L.C."/>
        </authorList>
    </citation>
    <scope>NUCLEOTIDE SEQUENCE [LARGE SCALE GENOMIC DNA]</scope>
    <source>
        <strain evidence="13 14">ATCC BAA-2444</strain>
    </source>
</reference>
<comment type="similarity">
    <text evidence="3 11">Belongs to the class-II pyridoxal-phosphate-dependent aminotransferase family. BioF subfamily.</text>
</comment>
<feature type="modified residue" description="N6-(pyridoxal phosphate)lysine" evidence="10">
    <location>
        <position position="241"/>
    </location>
</feature>
<dbReference type="FunFam" id="3.90.1150.10:FF:000004">
    <property type="entry name" value="2-amino-3-ketobutyrate coenzyme A ligase"/>
    <property type="match status" value="1"/>
</dbReference>
<dbReference type="UniPathway" id="UPA00078"/>
<proteinExistence type="inferred from homology"/>
<gene>
    <name evidence="13" type="ORF">FKZ61_14010</name>
</gene>
<feature type="domain" description="Aminotransferase class I/classII large" evidence="12">
    <location>
        <begin position="42"/>
        <end position="381"/>
    </location>
</feature>
<dbReference type="RefSeq" id="WP_141610765.1">
    <property type="nucleotide sequence ID" value="NZ_VIGC02000017.1"/>
</dbReference>
<dbReference type="PROSITE" id="PS00599">
    <property type="entry name" value="AA_TRANSFER_CLASS_2"/>
    <property type="match status" value="1"/>
</dbReference>
<organism evidence="13 14">
    <name type="scientific">Litorilinea aerophila</name>
    <dbReference type="NCBI Taxonomy" id="1204385"/>
    <lineage>
        <taxon>Bacteria</taxon>
        <taxon>Bacillati</taxon>
        <taxon>Chloroflexota</taxon>
        <taxon>Caldilineae</taxon>
        <taxon>Caldilineales</taxon>
        <taxon>Caldilineaceae</taxon>
        <taxon>Litorilinea</taxon>
    </lineage>
</organism>
<dbReference type="Gene3D" id="3.90.1150.10">
    <property type="entry name" value="Aspartate Aminotransferase, domain 1"/>
    <property type="match status" value="1"/>
</dbReference>
<dbReference type="CDD" id="cd06454">
    <property type="entry name" value="KBL_like"/>
    <property type="match status" value="1"/>
</dbReference>
<dbReference type="Gene3D" id="3.40.640.10">
    <property type="entry name" value="Type I PLP-dependent aspartate aminotransferase-like (Major domain)"/>
    <property type="match status" value="1"/>
</dbReference>
<dbReference type="Proteomes" id="UP000317371">
    <property type="component" value="Unassembled WGS sequence"/>
</dbReference>
<dbReference type="PANTHER" id="PTHR13693">
    <property type="entry name" value="CLASS II AMINOTRANSFERASE/8-AMINO-7-OXONONANOATE SYNTHASE"/>
    <property type="match status" value="1"/>
</dbReference>
<comment type="subunit">
    <text evidence="4 11">Homodimer.</text>
</comment>
<keyword evidence="6" id="KW-0093">Biotin biosynthesis</keyword>